<accession>A0A6J5PS60</accession>
<dbReference type="GO" id="GO:0032259">
    <property type="term" value="P:methylation"/>
    <property type="evidence" value="ECO:0007669"/>
    <property type="project" value="InterPro"/>
</dbReference>
<gene>
    <name evidence="2" type="ORF">UFOVP1354_15</name>
    <name evidence="3" type="ORF">UFOVP1547_40</name>
    <name evidence="1" type="ORF">UFOVP930_51</name>
</gene>
<organism evidence="1">
    <name type="scientific">uncultured Caudovirales phage</name>
    <dbReference type="NCBI Taxonomy" id="2100421"/>
    <lineage>
        <taxon>Viruses</taxon>
        <taxon>Duplodnaviria</taxon>
        <taxon>Heunggongvirae</taxon>
        <taxon>Uroviricota</taxon>
        <taxon>Caudoviricetes</taxon>
        <taxon>Peduoviridae</taxon>
        <taxon>Maltschvirus</taxon>
        <taxon>Maltschvirus maltsch</taxon>
    </lineage>
</organism>
<proteinExistence type="predicted"/>
<evidence type="ECO:0000313" key="3">
    <source>
        <dbReference type="EMBL" id="CAB5238536.1"/>
    </source>
</evidence>
<sequence length="169" mass="18679">MPSHDTLSIHPITCFAMRYLHGCGVSVDPFARNSRLATYRNDLNPDTAAEYHMDALEFLAKLKADGVKANVVIFDPPYSSRQVAECYAQIGRKTTQEDTQGKSWKDWKAAIVPVCADGAIVLSFGWNTNGMGKKNGFEIIEIMTVAHGGVHNDTICVAEKMLPKEKTLF</sequence>
<protein>
    <submittedName>
        <fullName evidence="1">Uncharacterized protein</fullName>
    </submittedName>
</protein>
<reference evidence="1" key="1">
    <citation type="submission" date="2020-05" db="EMBL/GenBank/DDBJ databases">
        <authorList>
            <person name="Chiriac C."/>
            <person name="Salcher M."/>
            <person name="Ghai R."/>
            <person name="Kavagutti S V."/>
        </authorList>
    </citation>
    <scope>NUCLEOTIDE SEQUENCE</scope>
</reference>
<dbReference type="GO" id="GO:0003676">
    <property type="term" value="F:nucleic acid binding"/>
    <property type="evidence" value="ECO:0007669"/>
    <property type="project" value="InterPro"/>
</dbReference>
<dbReference type="EMBL" id="LR798461">
    <property type="protein sequence ID" value="CAB5238536.1"/>
    <property type="molecule type" value="Genomic_DNA"/>
</dbReference>
<dbReference type="GO" id="GO:0008168">
    <property type="term" value="F:methyltransferase activity"/>
    <property type="evidence" value="ECO:0007669"/>
    <property type="project" value="InterPro"/>
</dbReference>
<dbReference type="InterPro" id="IPR002052">
    <property type="entry name" value="DNA_methylase_N6_adenine_CS"/>
</dbReference>
<dbReference type="EMBL" id="LR797289">
    <property type="protein sequence ID" value="CAB4199932.1"/>
    <property type="molecule type" value="Genomic_DNA"/>
</dbReference>
<evidence type="ECO:0000313" key="1">
    <source>
        <dbReference type="EMBL" id="CAB4172161.1"/>
    </source>
</evidence>
<dbReference type="Gene3D" id="3.40.50.150">
    <property type="entry name" value="Vaccinia Virus protein VP39"/>
    <property type="match status" value="1"/>
</dbReference>
<name>A0A6J5PS60_9CAUD</name>
<dbReference type="PROSITE" id="PS00092">
    <property type="entry name" value="N6_MTASE"/>
    <property type="match status" value="1"/>
</dbReference>
<dbReference type="SUPFAM" id="SSF53335">
    <property type="entry name" value="S-adenosyl-L-methionine-dependent methyltransferases"/>
    <property type="match status" value="1"/>
</dbReference>
<dbReference type="EMBL" id="LR796873">
    <property type="protein sequence ID" value="CAB4172161.1"/>
    <property type="molecule type" value="Genomic_DNA"/>
</dbReference>
<evidence type="ECO:0000313" key="2">
    <source>
        <dbReference type="EMBL" id="CAB4199932.1"/>
    </source>
</evidence>
<dbReference type="InterPro" id="IPR029063">
    <property type="entry name" value="SAM-dependent_MTases_sf"/>
</dbReference>